<protein>
    <submittedName>
        <fullName evidence="1">Putative chaperone</fullName>
    </submittedName>
</protein>
<dbReference type="Gene3D" id="6.20.20.10">
    <property type="match status" value="1"/>
</dbReference>
<organism evidence="1">
    <name type="scientific">viral metagenome</name>
    <dbReference type="NCBI Taxonomy" id="1070528"/>
    <lineage>
        <taxon>unclassified sequences</taxon>
        <taxon>metagenomes</taxon>
        <taxon>organismal metagenomes</taxon>
    </lineage>
</organism>
<proteinExistence type="predicted"/>
<gene>
    <name evidence="1" type="ORF">TM448A05167_0004</name>
</gene>
<name>A0A6H2A4Y9_9ZZZZ</name>
<reference evidence="1" key="1">
    <citation type="submission" date="2020-03" db="EMBL/GenBank/DDBJ databases">
        <title>The deep terrestrial virosphere.</title>
        <authorList>
            <person name="Holmfeldt K."/>
            <person name="Nilsson E."/>
            <person name="Simone D."/>
            <person name="Lopez-Fernandez M."/>
            <person name="Wu X."/>
            <person name="de Brujin I."/>
            <person name="Lundin D."/>
            <person name="Andersson A."/>
            <person name="Bertilsson S."/>
            <person name="Dopson M."/>
        </authorList>
    </citation>
    <scope>NUCLEOTIDE SEQUENCE</scope>
    <source>
        <strain evidence="1">TM448A05167</strain>
    </source>
</reference>
<sequence>MKYGEWQLCPMCDGTGDYTTLIASVVNSGCPMCDGKGKIARPVIEEADKKGGDNAEV</sequence>
<dbReference type="SUPFAM" id="SSF57938">
    <property type="entry name" value="DnaJ/Hsp40 cysteine-rich domain"/>
    <property type="match status" value="1"/>
</dbReference>
<accession>A0A6H2A4Y9</accession>
<dbReference type="AlphaFoldDB" id="A0A6H2A4Y9"/>
<evidence type="ECO:0000313" key="1">
    <source>
        <dbReference type="EMBL" id="QJA54500.1"/>
    </source>
</evidence>
<dbReference type="EMBL" id="MT144512">
    <property type="protein sequence ID" value="QJA54500.1"/>
    <property type="molecule type" value="Genomic_DNA"/>
</dbReference>
<dbReference type="InterPro" id="IPR036410">
    <property type="entry name" value="HSP_DnaJ_Cys-rich_dom_sf"/>
</dbReference>